<comment type="caution">
    <text evidence="2">The sequence shown here is derived from an EMBL/GenBank/DDBJ whole genome shotgun (WGS) entry which is preliminary data.</text>
</comment>
<dbReference type="EMBL" id="CAJQZP010001064">
    <property type="protein sequence ID" value="CAG5014798.1"/>
    <property type="molecule type" value="Genomic_DNA"/>
</dbReference>
<protein>
    <submittedName>
        <fullName evidence="2">(apollo) hypothetical protein</fullName>
    </submittedName>
</protein>
<keyword evidence="3" id="KW-1185">Reference proteome</keyword>
<feature type="compositionally biased region" description="Basic and acidic residues" evidence="1">
    <location>
        <begin position="45"/>
        <end position="64"/>
    </location>
</feature>
<dbReference type="AlphaFoldDB" id="A0A8S3XB73"/>
<dbReference type="Proteomes" id="UP000691718">
    <property type="component" value="Unassembled WGS sequence"/>
</dbReference>
<reference evidence="2" key="1">
    <citation type="submission" date="2021-04" db="EMBL/GenBank/DDBJ databases">
        <authorList>
            <person name="Tunstrom K."/>
        </authorList>
    </citation>
    <scope>NUCLEOTIDE SEQUENCE</scope>
</reference>
<dbReference type="OrthoDB" id="6084504at2759"/>
<evidence type="ECO:0000256" key="1">
    <source>
        <dbReference type="SAM" id="MobiDB-lite"/>
    </source>
</evidence>
<feature type="region of interest" description="Disordered" evidence="1">
    <location>
        <begin position="37"/>
        <end position="91"/>
    </location>
</feature>
<name>A0A8S3XB73_PARAO</name>
<accession>A0A8S3XB73</accession>
<evidence type="ECO:0000313" key="3">
    <source>
        <dbReference type="Proteomes" id="UP000691718"/>
    </source>
</evidence>
<evidence type="ECO:0000313" key="2">
    <source>
        <dbReference type="EMBL" id="CAG5014798.1"/>
    </source>
</evidence>
<proteinExistence type="predicted"/>
<gene>
    <name evidence="2" type="ORF">PAPOLLO_LOCUS16219</name>
</gene>
<organism evidence="2 3">
    <name type="scientific">Parnassius apollo</name>
    <name type="common">Apollo butterfly</name>
    <name type="synonym">Papilio apollo</name>
    <dbReference type="NCBI Taxonomy" id="110799"/>
    <lineage>
        <taxon>Eukaryota</taxon>
        <taxon>Metazoa</taxon>
        <taxon>Ecdysozoa</taxon>
        <taxon>Arthropoda</taxon>
        <taxon>Hexapoda</taxon>
        <taxon>Insecta</taxon>
        <taxon>Pterygota</taxon>
        <taxon>Neoptera</taxon>
        <taxon>Endopterygota</taxon>
        <taxon>Lepidoptera</taxon>
        <taxon>Glossata</taxon>
        <taxon>Ditrysia</taxon>
        <taxon>Papilionoidea</taxon>
        <taxon>Papilionidae</taxon>
        <taxon>Parnassiinae</taxon>
        <taxon>Parnassini</taxon>
        <taxon>Parnassius</taxon>
        <taxon>Parnassius</taxon>
    </lineage>
</organism>
<sequence length="91" mass="10120">MNPENTDDICLWLPNECVIDTNAFDSDELNQVVSIGSAPKPLYKPSEKPERKNKTEKKTSDHAESIANTETECRKEVDGPLSCTRLSPNGK</sequence>